<name>A0A2P2N6P9_RHIMU</name>
<evidence type="ECO:0000313" key="1">
    <source>
        <dbReference type="EMBL" id="MBX38086.1"/>
    </source>
</evidence>
<proteinExistence type="predicted"/>
<reference evidence="1" key="1">
    <citation type="submission" date="2018-02" db="EMBL/GenBank/DDBJ databases">
        <title>Rhizophora mucronata_Transcriptome.</title>
        <authorList>
            <person name="Meera S.P."/>
            <person name="Sreeshan A."/>
            <person name="Augustine A."/>
        </authorList>
    </citation>
    <scope>NUCLEOTIDE SEQUENCE</scope>
    <source>
        <tissue evidence="1">Leaf</tissue>
    </source>
</reference>
<dbReference type="EMBL" id="GGEC01057602">
    <property type="protein sequence ID" value="MBX38086.1"/>
    <property type="molecule type" value="Transcribed_RNA"/>
</dbReference>
<protein>
    <submittedName>
        <fullName evidence="1">Uncharacterized protein</fullName>
    </submittedName>
</protein>
<dbReference type="AlphaFoldDB" id="A0A2P2N6P9"/>
<sequence length="37" mass="4300">MRLMLLHDQFTRMKCLKKGTAIFSEFKSELPGSTRVV</sequence>
<organism evidence="1">
    <name type="scientific">Rhizophora mucronata</name>
    <name type="common">Asiatic mangrove</name>
    <dbReference type="NCBI Taxonomy" id="61149"/>
    <lineage>
        <taxon>Eukaryota</taxon>
        <taxon>Viridiplantae</taxon>
        <taxon>Streptophyta</taxon>
        <taxon>Embryophyta</taxon>
        <taxon>Tracheophyta</taxon>
        <taxon>Spermatophyta</taxon>
        <taxon>Magnoliopsida</taxon>
        <taxon>eudicotyledons</taxon>
        <taxon>Gunneridae</taxon>
        <taxon>Pentapetalae</taxon>
        <taxon>rosids</taxon>
        <taxon>fabids</taxon>
        <taxon>Malpighiales</taxon>
        <taxon>Rhizophoraceae</taxon>
        <taxon>Rhizophora</taxon>
    </lineage>
</organism>
<accession>A0A2P2N6P9</accession>